<proteinExistence type="predicted"/>
<gene>
    <name evidence="2" type="ORF">DEJ46_00200</name>
</gene>
<evidence type="ECO:0000256" key="1">
    <source>
        <dbReference type="SAM" id="MobiDB-lite"/>
    </source>
</evidence>
<dbReference type="EMBL" id="CP029194">
    <property type="protein sequence ID" value="QES17726.1"/>
    <property type="molecule type" value="Genomic_DNA"/>
</dbReference>
<evidence type="ECO:0000313" key="2">
    <source>
        <dbReference type="EMBL" id="QES17726.1"/>
    </source>
</evidence>
<evidence type="ECO:0000313" key="3">
    <source>
        <dbReference type="Proteomes" id="UP000324106"/>
    </source>
</evidence>
<organism evidence="2 3">
    <name type="scientific">Streptomyces venezuelae</name>
    <dbReference type="NCBI Taxonomy" id="54571"/>
    <lineage>
        <taxon>Bacteria</taxon>
        <taxon>Bacillati</taxon>
        <taxon>Actinomycetota</taxon>
        <taxon>Actinomycetes</taxon>
        <taxon>Kitasatosporales</taxon>
        <taxon>Streptomycetaceae</taxon>
        <taxon>Streptomyces</taxon>
    </lineage>
</organism>
<reference evidence="2 3" key="1">
    <citation type="submission" date="2018-05" db="EMBL/GenBank/DDBJ databases">
        <title>Streptomyces venezuelae.</title>
        <authorList>
            <person name="Kim W."/>
            <person name="Lee N."/>
            <person name="Cho B.-K."/>
        </authorList>
    </citation>
    <scope>NUCLEOTIDE SEQUENCE [LARGE SCALE GENOMIC DNA]</scope>
    <source>
        <strain evidence="2 3">ATCC 15068</strain>
    </source>
</reference>
<name>A0A5P2AID0_STRVZ</name>
<accession>A0A5P2AID0</accession>
<dbReference type="Proteomes" id="UP000324106">
    <property type="component" value="Chromosome"/>
</dbReference>
<feature type="region of interest" description="Disordered" evidence="1">
    <location>
        <begin position="49"/>
        <end position="93"/>
    </location>
</feature>
<dbReference type="AlphaFoldDB" id="A0A5P2AID0"/>
<protein>
    <submittedName>
        <fullName evidence="2">Uncharacterized protein</fullName>
    </submittedName>
</protein>
<sequence>MLRNHGCALHDEGARVLPKLKVGLYAAIRRDAEGAATGNLSCRGSDVGPDLLHRMAQPVRASWPGRGLPRGSGGPRRRRPPGRGWCARQGSAR</sequence>